<evidence type="ECO:0000313" key="2">
    <source>
        <dbReference type="EMBL" id="MDT7832286.1"/>
    </source>
</evidence>
<reference evidence="2 3" key="1">
    <citation type="submission" date="2023-09" db="EMBL/GenBank/DDBJ databases">
        <title>Novel taxa isolated from Blanes Bay.</title>
        <authorList>
            <person name="Rey-Velasco X."/>
            <person name="Lucena T."/>
        </authorList>
    </citation>
    <scope>NUCLEOTIDE SEQUENCE [LARGE SCALE GENOMIC DNA]</scope>
    <source>
        <strain evidence="2 3">S356</strain>
    </source>
</reference>
<feature type="chain" id="PRO_5045135681" description="Toxin-antitoxin system YwqK family antitoxin" evidence="1">
    <location>
        <begin position="25"/>
        <end position="167"/>
    </location>
</feature>
<comment type="caution">
    <text evidence="2">The sequence shown here is derived from an EMBL/GenBank/DDBJ whole genome shotgun (WGS) entry which is preliminary data.</text>
</comment>
<name>A0ABU3LF01_9FLAO</name>
<keyword evidence="1" id="KW-0732">Signal</keyword>
<dbReference type="EMBL" id="JAVTTO010000003">
    <property type="protein sequence ID" value="MDT7832286.1"/>
    <property type="molecule type" value="Genomic_DNA"/>
</dbReference>
<gene>
    <name evidence="2" type="ORF">RQM59_07835</name>
</gene>
<dbReference type="Pfam" id="PF07661">
    <property type="entry name" value="MORN_2"/>
    <property type="match status" value="2"/>
</dbReference>
<evidence type="ECO:0008006" key="4">
    <source>
        <dbReference type="Google" id="ProtNLM"/>
    </source>
</evidence>
<proteinExistence type="predicted"/>
<accession>A0ABU3LF01</accession>
<evidence type="ECO:0000256" key="1">
    <source>
        <dbReference type="SAM" id="SignalP"/>
    </source>
</evidence>
<feature type="signal peptide" evidence="1">
    <location>
        <begin position="1"/>
        <end position="24"/>
    </location>
</feature>
<dbReference type="Proteomes" id="UP001257277">
    <property type="component" value="Unassembled WGS sequence"/>
</dbReference>
<dbReference type="SUPFAM" id="SSF82185">
    <property type="entry name" value="Histone H3 K4-specific methyltransferase SET7/9 N-terminal domain"/>
    <property type="match status" value="1"/>
</dbReference>
<keyword evidence="3" id="KW-1185">Reference proteome</keyword>
<dbReference type="InterPro" id="IPR011652">
    <property type="entry name" value="MORN_2"/>
</dbReference>
<protein>
    <recommendedName>
        <fullName evidence="4">Toxin-antitoxin system YwqK family antitoxin</fullName>
    </recommendedName>
</protein>
<organism evidence="2 3">
    <name type="scientific">Asprobacillus argus</name>
    <dbReference type="NCBI Taxonomy" id="3076534"/>
    <lineage>
        <taxon>Bacteria</taxon>
        <taxon>Pseudomonadati</taxon>
        <taxon>Bacteroidota</taxon>
        <taxon>Flavobacteriia</taxon>
        <taxon>Flavobacteriales</taxon>
        <taxon>Flavobacteriaceae</taxon>
        <taxon>Asprobacillus</taxon>
    </lineage>
</organism>
<sequence>MNSKHFKIALVFLLFSLSWSNVFSQKTIWFDAGFNETSKEKATYYRPVPKQKRSNFLIIDYYKNGKKFREGKAKTPELNNELFQGYVTYYFSDETIFKKVNYKRGIMDGAYMEYYRTGELKESGRYEDGKRDGGWKFYNKSGKIKTKGTYKDGEKVGVWKTFYKNIY</sequence>
<evidence type="ECO:0000313" key="3">
    <source>
        <dbReference type="Proteomes" id="UP001257277"/>
    </source>
</evidence>
<dbReference type="Gene3D" id="2.20.110.10">
    <property type="entry name" value="Histone H3 K4-specific methyltransferase SET7/9 N-terminal domain"/>
    <property type="match status" value="2"/>
</dbReference>
<dbReference type="RefSeq" id="WP_349241546.1">
    <property type="nucleotide sequence ID" value="NZ_JAVTTO010000003.1"/>
</dbReference>